<feature type="domain" description="N-acetyltransferase" evidence="4">
    <location>
        <begin position="41"/>
        <end position="133"/>
    </location>
</feature>
<accession>A0A671RZP7</accession>
<dbReference type="InterPro" id="IPR016181">
    <property type="entry name" value="Acyl_CoA_acyltransferase"/>
</dbReference>
<dbReference type="InterPro" id="IPR031165">
    <property type="entry name" value="GNAT_YJDJ"/>
</dbReference>
<evidence type="ECO:0000259" key="4">
    <source>
        <dbReference type="PROSITE" id="PS51729"/>
    </source>
</evidence>
<dbReference type="Pfam" id="PF14542">
    <property type="entry name" value="Acetyltransf_CG"/>
    <property type="match status" value="1"/>
</dbReference>
<dbReference type="GeneID" id="107675821"/>
<evidence type="ECO:0000313" key="5">
    <source>
        <dbReference type="Ensembl" id="ENSSANP00000089185.1"/>
    </source>
</evidence>
<comment type="similarity">
    <text evidence="1">Belongs to the NATD1 family.</text>
</comment>
<dbReference type="InterPro" id="IPR045057">
    <property type="entry name" value="Gcn5-rel_NAT"/>
</dbReference>
<dbReference type="Ensembl" id="ENSSANT00000094748.1">
    <property type="protein sequence ID" value="ENSSANP00000089185.1"/>
    <property type="gene ID" value="ENSSANG00000044163.1"/>
</dbReference>
<dbReference type="Gene3D" id="3.40.630.30">
    <property type="match status" value="1"/>
</dbReference>
<keyword evidence="6" id="KW-1185">Reference proteome</keyword>
<gene>
    <name evidence="5" type="primary">im:6904045</name>
</gene>
<dbReference type="Proteomes" id="UP000472260">
    <property type="component" value="Unassembled WGS sequence"/>
</dbReference>
<organism evidence="5 6">
    <name type="scientific">Sinocyclocheilus anshuiensis</name>
    <dbReference type="NCBI Taxonomy" id="1608454"/>
    <lineage>
        <taxon>Eukaryota</taxon>
        <taxon>Metazoa</taxon>
        <taxon>Chordata</taxon>
        <taxon>Craniata</taxon>
        <taxon>Vertebrata</taxon>
        <taxon>Euteleostomi</taxon>
        <taxon>Actinopterygii</taxon>
        <taxon>Neopterygii</taxon>
        <taxon>Teleostei</taxon>
        <taxon>Ostariophysi</taxon>
        <taxon>Cypriniformes</taxon>
        <taxon>Cyprinidae</taxon>
        <taxon>Cyprininae</taxon>
        <taxon>Sinocyclocheilus</taxon>
    </lineage>
</organism>
<reference evidence="5" key="2">
    <citation type="submission" date="2025-09" db="UniProtKB">
        <authorList>
            <consortium name="Ensembl"/>
        </authorList>
    </citation>
    <scope>IDENTIFICATION</scope>
</reference>
<name>A0A671RZP7_9TELE</name>
<dbReference type="PANTHER" id="PTHR31435:SF9">
    <property type="entry name" value="PROTEIN NATD1"/>
    <property type="match status" value="1"/>
</dbReference>
<dbReference type="PANTHER" id="PTHR31435">
    <property type="entry name" value="PROTEIN NATD1"/>
    <property type="match status" value="1"/>
</dbReference>
<evidence type="ECO:0000256" key="2">
    <source>
        <dbReference type="ARBA" id="ARBA00020243"/>
    </source>
</evidence>
<reference evidence="5" key="1">
    <citation type="submission" date="2025-08" db="UniProtKB">
        <authorList>
            <consortium name="Ensembl"/>
        </authorList>
    </citation>
    <scope>IDENTIFICATION</scope>
</reference>
<protein>
    <recommendedName>
        <fullName evidence="2">Protein NATD1</fullName>
    </recommendedName>
    <alternativeName>
        <fullName evidence="3">N-acetyltransferase domain-containing protein 1</fullName>
    </alternativeName>
</protein>
<dbReference type="SUPFAM" id="SSF55729">
    <property type="entry name" value="Acyl-CoA N-acyltransferases (Nat)"/>
    <property type="match status" value="1"/>
</dbReference>
<evidence type="ECO:0000256" key="3">
    <source>
        <dbReference type="ARBA" id="ARBA00031876"/>
    </source>
</evidence>
<dbReference type="OrthoDB" id="74247at2759"/>
<dbReference type="KEGG" id="sanh:107675821"/>
<evidence type="ECO:0000313" key="6">
    <source>
        <dbReference type="Proteomes" id="UP000472260"/>
    </source>
</evidence>
<dbReference type="AlphaFoldDB" id="A0A671RZP7"/>
<dbReference type="PROSITE" id="PS51729">
    <property type="entry name" value="GNAT_YJDJ"/>
    <property type="match status" value="1"/>
</dbReference>
<proteinExistence type="inferred from homology"/>
<sequence length="135" mass="15327">MARYIPSQNCIYRFSRGYNNSQRLGGYKCCGCTNFSNTNVIHDRQNQRFTVTLDCGGAVSNAVLKYTVSQDQQVELISTEVPESHRGKGVAAHLAKAALDFVVEEKLAVRISCWYIRKYVDENPYLGYQAYIENK</sequence>
<evidence type="ECO:0000256" key="1">
    <source>
        <dbReference type="ARBA" id="ARBA00006233"/>
    </source>
</evidence>